<evidence type="ECO:0000256" key="1">
    <source>
        <dbReference type="ARBA" id="ARBA00004651"/>
    </source>
</evidence>
<evidence type="ECO:0000256" key="2">
    <source>
        <dbReference type="ARBA" id="ARBA00022475"/>
    </source>
</evidence>
<evidence type="ECO:0000313" key="9">
    <source>
        <dbReference type="Proteomes" id="UP000034156"/>
    </source>
</evidence>
<dbReference type="InterPro" id="IPR030923">
    <property type="entry name" value="LptG"/>
</dbReference>
<name>A0A0F7KJY5_9PROT</name>
<evidence type="ECO:0000313" key="10">
    <source>
        <dbReference type="Proteomes" id="UP000324176"/>
    </source>
</evidence>
<dbReference type="EMBL" id="VNHT01000025">
    <property type="protein sequence ID" value="TYP87377.1"/>
    <property type="molecule type" value="Genomic_DNA"/>
</dbReference>
<reference evidence="7 9" key="2">
    <citation type="journal article" date="2016" name="Genome Announc.">
        <title>Genome Sequence of Nitrosomonas communis Strain Nm2, a Mesophilic Ammonia-Oxidizing Bacterium Isolated from Mediterranean Soil.</title>
        <authorList>
            <person name="Kozlowski J.A."/>
            <person name="Kits K.D."/>
            <person name="Stein L.Y."/>
        </authorList>
    </citation>
    <scope>NUCLEOTIDE SEQUENCE [LARGE SCALE GENOMIC DNA]</scope>
    <source>
        <strain evidence="7 9">Nm2</strain>
    </source>
</reference>
<protein>
    <submittedName>
        <fullName evidence="7 8">Permease</fullName>
    </submittedName>
</protein>
<feature type="transmembrane region" description="Helical" evidence="6">
    <location>
        <begin position="274"/>
        <end position="292"/>
    </location>
</feature>
<dbReference type="GO" id="GO:0043190">
    <property type="term" value="C:ATP-binding cassette (ABC) transporter complex"/>
    <property type="evidence" value="ECO:0007669"/>
    <property type="project" value="InterPro"/>
</dbReference>
<dbReference type="PATRIC" id="fig|44574.3.peg.4284"/>
<accession>A0A0F7KJY5</accession>
<evidence type="ECO:0000256" key="3">
    <source>
        <dbReference type="ARBA" id="ARBA00022692"/>
    </source>
</evidence>
<keyword evidence="9" id="KW-1185">Reference proteome</keyword>
<proteinExistence type="predicted"/>
<reference evidence="8 10" key="3">
    <citation type="submission" date="2019-07" db="EMBL/GenBank/DDBJ databases">
        <title>Active sludge and wastewater microbial communities from Klosterneuburg, Austria.</title>
        <authorList>
            <person name="Wagner M."/>
        </authorList>
    </citation>
    <scope>NUCLEOTIDE SEQUENCE [LARGE SCALE GENOMIC DNA]</scope>
    <source>
        <strain evidence="8 10">Nm2</strain>
    </source>
</reference>
<dbReference type="OrthoDB" id="9776227at2"/>
<feature type="transmembrane region" description="Helical" evidence="6">
    <location>
        <begin position="99"/>
        <end position="117"/>
    </location>
</feature>
<comment type="subcellular location">
    <subcellularLocation>
        <location evidence="1">Cell membrane</location>
        <topology evidence="1">Multi-pass membrane protein</topology>
    </subcellularLocation>
</comment>
<evidence type="ECO:0000256" key="5">
    <source>
        <dbReference type="ARBA" id="ARBA00023136"/>
    </source>
</evidence>
<feature type="transmembrane region" description="Helical" evidence="6">
    <location>
        <begin position="331"/>
        <end position="350"/>
    </location>
</feature>
<dbReference type="GO" id="GO:0015920">
    <property type="term" value="P:lipopolysaccharide transport"/>
    <property type="evidence" value="ECO:0007669"/>
    <property type="project" value="TreeGrafter"/>
</dbReference>
<organism evidence="7 9">
    <name type="scientific">Nitrosomonas communis</name>
    <dbReference type="NCBI Taxonomy" id="44574"/>
    <lineage>
        <taxon>Bacteria</taxon>
        <taxon>Pseudomonadati</taxon>
        <taxon>Pseudomonadota</taxon>
        <taxon>Betaproteobacteria</taxon>
        <taxon>Nitrosomonadales</taxon>
        <taxon>Nitrosomonadaceae</taxon>
        <taxon>Nitrosomonas</taxon>
    </lineage>
</organism>
<dbReference type="EMBL" id="CP011451">
    <property type="protein sequence ID" value="AKH39249.1"/>
    <property type="molecule type" value="Genomic_DNA"/>
</dbReference>
<evidence type="ECO:0000313" key="8">
    <source>
        <dbReference type="EMBL" id="TYP87377.1"/>
    </source>
</evidence>
<dbReference type="GO" id="GO:0055085">
    <property type="term" value="P:transmembrane transport"/>
    <property type="evidence" value="ECO:0007669"/>
    <property type="project" value="InterPro"/>
</dbReference>
<dbReference type="NCBIfam" id="TIGR04408">
    <property type="entry name" value="LptG_lptG"/>
    <property type="match status" value="1"/>
</dbReference>
<sequence length="354" mass="39120">MKTASRYIAKQIVMAMALATLVLLPLFSFFDLLEQLDDVGKGTYQTRDAFLYVAMLIPRRFIQIVPFIALLGTVGALGKLAINLELVALRVAGLSPARLSIVPVGIGMALILIIAVMEQFIAPQLQQRAVALRATAMDKTAELGKGLGIWTRNEHNILRIGEILPGNIAIDVEIMHFNEQNLLATHTHAKFADNLNDELWRLNNVTVRTFTEKNIALTTASTVEWQSFLKAEDISTLTKPPESLSPVELIRHTEFLQETGQKVDAYLMAIWRKIGNAFMIIAMILLGIPFIFGSVREGLGGKLTLATVIGVGVYLLDQIIANAGLLLQLNLVLTSILPSLILITLTILWLRRIY</sequence>
<evidence type="ECO:0000313" key="7">
    <source>
        <dbReference type="EMBL" id="AKH39249.1"/>
    </source>
</evidence>
<gene>
    <name evidence="7" type="ORF">AAW31_17815</name>
    <name evidence="8" type="ORF">BCL69_102534</name>
</gene>
<dbReference type="Pfam" id="PF03739">
    <property type="entry name" value="LptF_LptG"/>
    <property type="match status" value="1"/>
</dbReference>
<evidence type="ECO:0000256" key="4">
    <source>
        <dbReference type="ARBA" id="ARBA00022989"/>
    </source>
</evidence>
<dbReference type="RefSeq" id="WP_046851269.1">
    <property type="nucleotide sequence ID" value="NZ_CP011451.1"/>
</dbReference>
<reference evidence="9" key="1">
    <citation type="submission" date="2015-05" db="EMBL/GenBank/DDBJ databases">
        <title>Draft genome of Nitrosomonas communis strain Nm2.</title>
        <authorList>
            <person name="Kozlowski J.A."/>
            <person name="Kits K.D."/>
            <person name="Stein L.Y."/>
        </authorList>
    </citation>
    <scope>NUCLEOTIDE SEQUENCE [LARGE SCALE GENOMIC DNA]</scope>
    <source>
        <strain evidence="9">Nm2</strain>
    </source>
</reference>
<dbReference type="Proteomes" id="UP000324176">
    <property type="component" value="Unassembled WGS sequence"/>
</dbReference>
<evidence type="ECO:0000256" key="6">
    <source>
        <dbReference type="SAM" id="Phobius"/>
    </source>
</evidence>
<keyword evidence="3 6" id="KW-0812">Transmembrane</keyword>
<dbReference type="Proteomes" id="UP000034156">
    <property type="component" value="Chromosome"/>
</dbReference>
<feature type="transmembrane region" description="Helical" evidence="6">
    <location>
        <begin position="12"/>
        <end position="30"/>
    </location>
</feature>
<feature type="transmembrane region" description="Helical" evidence="6">
    <location>
        <begin position="50"/>
        <end position="78"/>
    </location>
</feature>
<dbReference type="AlphaFoldDB" id="A0A0F7KJY5"/>
<dbReference type="KEGG" id="nco:AAW31_17815"/>
<dbReference type="PANTHER" id="PTHR33529">
    <property type="entry name" value="SLR0882 PROTEIN-RELATED"/>
    <property type="match status" value="1"/>
</dbReference>
<feature type="transmembrane region" description="Helical" evidence="6">
    <location>
        <begin position="304"/>
        <end position="325"/>
    </location>
</feature>
<keyword evidence="2" id="KW-1003">Cell membrane</keyword>
<dbReference type="PANTHER" id="PTHR33529:SF2">
    <property type="entry name" value="LIPOPOLYSACCHARIDE EXPORT SYSTEM PERMEASE PROTEIN LPTG"/>
    <property type="match status" value="1"/>
</dbReference>
<keyword evidence="4 6" id="KW-1133">Transmembrane helix</keyword>
<keyword evidence="5 6" id="KW-0472">Membrane</keyword>
<dbReference type="InterPro" id="IPR005495">
    <property type="entry name" value="LptG/LptF_permease"/>
</dbReference>